<evidence type="ECO:0000313" key="3">
    <source>
        <dbReference type="Proteomes" id="UP000288079"/>
    </source>
</evidence>
<keyword evidence="3" id="KW-1185">Reference proteome</keyword>
<dbReference type="EMBL" id="BHWB01000014">
    <property type="protein sequence ID" value="GCB36715.1"/>
    <property type="molecule type" value="Genomic_DNA"/>
</dbReference>
<evidence type="ECO:0000256" key="1">
    <source>
        <dbReference type="SAM" id="MobiDB-lite"/>
    </source>
</evidence>
<sequence>MIYGVTYIDHNSKTVFKGSLLGKEYSASVINRKYGTIPPEKTEEAPVIHPSEPEMKETELVEGLLDIFSLESYPYPADDLTQSPYGKKKKRKRRGPHLG</sequence>
<gene>
    <name evidence="2" type="ORF">KGMB02408_36600</name>
</gene>
<dbReference type="GeneID" id="75113242"/>
<dbReference type="AlphaFoldDB" id="A0A401LYY5"/>
<feature type="compositionally biased region" description="Basic residues" evidence="1">
    <location>
        <begin position="86"/>
        <end position="99"/>
    </location>
</feature>
<feature type="region of interest" description="Disordered" evidence="1">
    <location>
        <begin position="76"/>
        <end position="99"/>
    </location>
</feature>
<protein>
    <recommendedName>
        <fullName evidence="4">Mobilization protein</fullName>
    </recommendedName>
</protein>
<proteinExistence type="predicted"/>
<name>A0A401LYY5_9BACE</name>
<evidence type="ECO:0000313" key="2">
    <source>
        <dbReference type="EMBL" id="GCB36715.1"/>
    </source>
</evidence>
<dbReference type="Proteomes" id="UP000288079">
    <property type="component" value="Unassembled WGS sequence"/>
</dbReference>
<comment type="caution">
    <text evidence="2">The sequence shown here is derived from an EMBL/GenBank/DDBJ whole genome shotgun (WGS) entry which is preliminary data.</text>
</comment>
<reference evidence="2 3" key="1">
    <citation type="submission" date="2018-10" db="EMBL/GenBank/DDBJ databases">
        <title>Draft Genome Sequence of Bacteroides sp. KCTC 15687.</title>
        <authorList>
            <person name="Yu S.Y."/>
            <person name="Kim J.S."/>
            <person name="Oh B.S."/>
            <person name="Park S.H."/>
            <person name="Kang S.W."/>
            <person name="Park J.E."/>
            <person name="Choi S.H."/>
            <person name="Han K.I."/>
            <person name="Lee K.C."/>
            <person name="Eom M.K."/>
            <person name="Suh M.K."/>
            <person name="Lee D.H."/>
            <person name="Yoon H."/>
            <person name="Kim B."/>
            <person name="Yang S.J."/>
            <person name="Lee J.S."/>
            <person name="Lee J.H."/>
        </authorList>
    </citation>
    <scope>NUCLEOTIDE SEQUENCE [LARGE SCALE GENOMIC DNA]</scope>
    <source>
        <strain evidence="2 3">KCTC 15687</strain>
    </source>
</reference>
<accession>A0A401LYY5</accession>
<evidence type="ECO:0008006" key="4">
    <source>
        <dbReference type="Google" id="ProtNLM"/>
    </source>
</evidence>
<dbReference type="RefSeq" id="WP_004308101.1">
    <property type="nucleotide sequence ID" value="NZ_BHWB01000014.1"/>
</dbReference>
<organism evidence="2 3">
    <name type="scientific">Bacteroides faecalis</name>
    <dbReference type="NCBI Taxonomy" id="2447885"/>
    <lineage>
        <taxon>Bacteria</taxon>
        <taxon>Pseudomonadati</taxon>
        <taxon>Bacteroidota</taxon>
        <taxon>Bacteroidia</taxon>
        <taxon>Bacteroidales</taxon>
        <taxon>Bacteroidaceae</taxon>
        <taxon>Bacteroides</taxon>
    </lineage>
</organism>